<organism evidence="1 2">
    <name type="scientific">Cryobacterium cryoconiti</name>
    <dbReference type="NCBI Taxonomy" id="1259239"/>
    <lineage>
        <taxon>Bacteria</taxon>
        <taxon>Bacillati</taxon>
        <taxon>Actinomycetota</taxon>
        <taxon>Actinomycetes</taxon>
        <taxon>Micrococcales</taxon>
        <taxon>Microbacteriaceae</taxon>
        <taxon>Cryobacterium</taxon>
    </lineage>
</organism>
<evidence type="ECO:0008006" key="3">
    <source>
        <dbReference type="Google" id="ProtNLM"/>
    </source>
</evidence>
<comment type="caution">
    <text evidence="1">The sequence shown here is derived from an EMBL/GenBank/DDBJ whole genome shotgun (WGS) entry which is preliminary data.</text>
</comment>
<dbReference type="AlphaFoldDB" id="A0A4Y8JYV4"/>
<proteinExistence type="predicted"/>
<dbReference type="Gene3D" id="1.10.287.1060">
    <property type="entry name" value="ESAT-6-like"/>
    <property type="match status" value="1"/>
</dbReference>
<evidence type="ECO:0000313" key="2">
    <source>
        <dbReference type="Proteomes" id="UP000297472"/>
    </source>
</evidence>
<gene>
    <name evidence="1" type="ORF">E3T49_04535</name>
</gene>
<evidence type="ECO:0000313" key="1">
    <source>
        <dbReference type="EMBL" id="TFD32235.1"/>
    </source>
</evidence>
<protein>
    <recommendedName>
        <fullName evidence="3">WXG100 family type VII secretion target</fullName>
    </recommendedName>
</protein>
<dbReference type="Proteomes" id="UP000297472">
    <property type="component" value="Unassembled WGS sequence"/>
</dbReference>
<dbReference type="EMBL" id="SOHA01000009">
    <property type="protein sequence ID" value="TFD32235.1"/>
    <property type="molecule type" value="Genomic_DNA"/>
</dbReference>
<keyword evidence="2" id="KW-1185">Reference proteome</keyword>
<dbReference type="InterPro" id="IPR036689">
    <property type="entry name" value="ESAT-6-like_sf"/>
</dbReference>
<accession>A0A4Y8JYV4</accession>
<dbReference type="RefSeq" id="WP_134423778.1">
    <property type="nucleotide sequence ID" value="NZ_SOHA01000009.1"/>
</dbReference>
<dbReference type="SUPFAM" id="SSF140453">
    <property type="entry name" value="EsxAB dimer-like"/>
    <property type="match status" value="1"/>
</dbReference>
<sequence>MAGFIGQVPEEVDALAQDFETKASDIENLISALKARLGGTTWVGTDRSRFEGDWDGQLSSSLRSVSSALRDAAMTARGNAEQQRTASS</sequence>
<dbReference type="OrthoDB" id="5244663at2"/>
<name>A0A4Y8JYV4_9MICO</name>
<reference evidence="1 2" key="1">
    <citation type="submission" date="2019-03" db="EMBL/GenBank/DDBJ databases">
        <title>Genomics of glacier-inhabiting Cryobacterium strains.</title>
        <authorList>
            <person name="Liu Q."/>
            <person name="Xin Y.-H."/>
        </authorList>
    </citation>
    <scope>NUCLEOTIDE SEQUENCE [LARGE SCALE GENOMIC DNA]</scope>
    <source>
        <strain evidence="1 2">TMT1-51</strain>
    </source>
</reference>